<dbReference type="Proteomes" id="UP001054945">
    <property type="component" value="Unassembled WGS sequence"/>
</dbReference>
<comment type="caution">
    <text evidence="2">The sequence shown here is derived from an EMBL/GenBank/DDBJ whole genome shotgun (WGS) entry which is preliminary data.</text>
</comment>
<organism evidence="2 3">
    <name type="scientific">Caerostris extrusa</name>
    <name type="common">Bark spider</name>
    <name type="synonym">Caerostris bankana</name>
    <dbReference type="NCBI Taxonomy" id="172846"/>
    <lineage>
        <taxon>Eukaryota</taxon>
        <taxon>Metazoa</taxon>
        <taxon>Ecdysozoa</taxon>
        <taxon>Arthropoda</taxon>
        <taxon>Chelicerata</taxon>
        <taxon>Arachnida</taxon>
        <taxon>Araneae</taxon>
        <taxon>Araneomorphae</taxon>
        <taxon>Entelegynae</taxon>
        <taxon>Araneoidea</taxon>
        <taxon>Araneidae</taxon>
        <taxon>Caerostris</taxon>
    </lineage>
</organism>
<keyword evidence="1" id="KW-0472">Membrane</keyword>
<name>A0AAV4SJ84_CAEEX</name>
<sequence>MSLEHVDVVLRWKEFYFRRVLMKQSFRSDSTSGHKDKRTKRHLTPLYSCVFPLIFAALLGPLGRCFATNGGRSSVSRQRSLFKLLSKTNLYTLLACFFF</sequence>
<gene>
    <name evidence="2" type="ORF">CEXT_56481</name>
</gene>
<evidence type="ECO:0000313" key="3">
    <source>
        <dbReference type="Proteomes" id="UP001054945"/>
    </source>
</evidence>
<evidence type="ECO:0000256" key="1">
    <source>
        <dbReference type="SAM" id="Phobius"/>
    </source>
</evidence>
<evidence type="ECO:0008006" key="4">
    <source>
        <dbReference type="Google" id="ProtNLM"/>
    </source>
</evidence>
<accession>A0AAV4SJ84</accession>
<protein>
    <recommendedName>
        <fullName evidence="4">Transmembrane protein</fullName>
    </recommendedName>
</protein>
<keyword evidence="3" id="KW-1185">Reference proteome</keyword>
<keyword evidence="1" id="KW-0812">Transmembrane</keyword>
<feature type="transmembrane region" description="Helical" evidence="1">
    <location>
        <begin position="45"/>
        <end position="67"/>
    </location>
</feature>
<dbReference type="AlphaFoldDB" id="A0AAV4SJ84"/>
<reference evidence="2 3" key="1">
    <citation type="submission" date="2021-06" db="EMBL/GenBank/DDBJ databases">
        <title>Caerostris extrusa draft genome.</title>
        <authorList>
            <person name="Kono N."/>
            <person name="Arakawa K."/>
        </authorList>
    </citation>
    <scope>NUCLEOTIDE SEQUENCE [LARGE SCALE GENOMIC DNA]</scope>
</reference>
<keyword evidence="1" id="KW-1133">Transmembrane helix</keyword>
<evidence type="ECO:0000313" key="2">
    <source>
        <dbReference type="EMBL" id="GIY33271.1"/>
    </source>
</evidence>
<dbReference type="EMBL" id="BPLR01009613">
    <property type="protein sequence ID" value="GIY33271.1"/>
    <property type="molecule type" value="Genomic_DNA"/>
</dbReference>
<proteinExistence type="predicted"/>